<dbReference type="PANTHER" id="PTHR11257:SF13">
    <property type="entry name" value="GEO07322P1"/>
    <property type="match status" value="1"/>
</dbReference>
<evidence type="ECO:0000313" key="2">
    <source>
        <dbReference type="Proteomes" id="UP001431783"/>
    </source>
</evidence>
<dbReference type="InterPro" id="IPR036682">
    <property type="entry name" value="OS_D_A10/PebIII_sf"/>
</dbReference>
<sequence length="140" mass="16669">MCFTRWVEVSLKMLVLILTICSIVSVFGREFATSRHVNIEELMSNERILKQYHLCIVKGQRCGGEPGRIRQLIPELMLHGCSNCSLEQIDEVRRFTEYLYKHKRQMLADVYMRFDPFKNYRQQWLPRLVQLGFSQQLLLL</sequence>
<accession>A0AAW1UB18</accession>
<dbReference type="EMBL" id="JARQZJ010000042">
    <property type="protein sequence ID" value="KAK9877412.1"/>
    <property type="molecule type" value="Genomic_DNA"/>
</dbReference>
<evidence type="ECO:0000313" key="1">
    <source>
        <dbReference type="EMBL" id="KAK9877412.1"/>
    </source>
</evidence>
<gene>
    <name evidence="1" type="ORF">WA026_018525</name>
</gene>
<name>A0AAW1UB18_9CUCU</name>
<keyword evidence="2" id="KW-1185">Reference proteome</keyword>
<dbReference type="PANTHER" id="PTHR11257">
    <property type="entry name" value="CHEMOSENSORY PROTEIN-RELATED"/>
    <property type="match status" value="1"/>
</dbReference>
<reference evidence="1 2" key="1">
    <citation type="submission" date="2023-03" db="EMBL/GenBank/DDBJ databases">
        <title>Genome insight into feeding habits of ladybird beetles.</title>
        <authorList>
            <person name="Li H.-S."/>
            <person name="Huang Y.-H."/>
            <person name="Pang H."/>
        </authorList>
    </citation>
    <scope>NUCLEOTIDE SEQUENCE [LARGE SCALE GENOMIC DNA]</scope>
    <source>
        <strain evidence="1">SYSU_2023b</strain>
        <tissue evidence="1">Whole body</tissue>
    </source>
</reference>
<dbReference type="AlphaFoldDB" id="A0AAW1UB18"/>
<dbReference type="Pfam" id="PF03392">
    <property type="entry name" value="OS-D"/>
    <property type="match status" value="1"/>
</dbReference>
<comment type="caution">
    <text evidence="1">The sequence shown here is derived from an EMBL/GenBank/DDBJ whole genome shotgun (WGS) entry which is preliminary data.</text>
</comment>
<dbReference type="Gene3D" id="1.10.2080.10">
    <property type="entry name" value="Insect odorant-binding protein A10/Ejaculatory bulb-specific protein 3"/>
    <property type="match status" value="1"/>
</dbReference>
<dbReference type="Proteomes" id="UP001431783">
    <property type="component" value="Unassembled WGS sequence"/>
</dbReference>
<dbReference type="SUPFAM" id="SSF100910">
    <property type="entry name" value="Chemosensory protein Csp2"/>
    <property type="match status" value="1"/>
</dbReference>
<dbReference type="InterPro" id="IPR005055">
    <property type="entry name" value="A10/PebIII"/>
</dbReference>
<proteinExistence type="predicted"/>
<organism evidence="1 2">
    <name type="scientific">Henosepilachna vigintioctopunctata</name>
    <dbReference type="NCBI Taxonomy" id="420089"/>
    <lineage>
        <taxon>Eukaryota</taxon>
        <taxon>Metazoa</taxon>
        <taxon>Ecdysozoa</taxon>
        <taxon>Arthropoda</taxon>
        <taxon>Hexapoda</taxon>
        <taxon>Insecta</taxon>
        <taxon>Pterygota</taxon>
        <taxon>Neoptera</taxon>
        <taxon>Endopterygota</taxon>
        <taxon>Coleoptera</taxon>
        <taxon>Polyphaga</taxon>
        <taxon>Cucujiformia</taxon>
        <taxon>Coccinelloidea</taxon>
        <taxon>Coccinellidae</taxon>
        <taxon>Epilachninae</taxon>
        <taxon>Epilachnini</taxon>
        <taxon>Henosepilachna</taxon>
    </lineage>
</organism>
<protein>
    <submittedName>
        <fullName evidence="1">Uncharacterized protein</fullName>
    </submittedName>
</protein>